<evidence type="ECO:0000256" key="1">
    <source>
        <dbReference type="ARBA" id="ARBA00005094"/>
    </source>
</evidence>
<reference evidence="13 14" key="1">
    <citation type="submission" date="2022-01" db="EMBL/GenBank/DDBJ databases">
        <title>Dethiosulfovibrio faecalis sp. nov., a novel proteolytic, non-sulfur-reducing bacterium isolated from a marine aquaculture solid waste bioreactor.</title>
        <authorList>
            <person name="Grabowski S."/>
            <person name="Apolinario E."/>
            <person name="Schneider N."/>
            <person name="Marshall C.W."/>
            <person name="Sowers K.R."/>
        </authorList>
    </citation>
    <scope>NUCLEOTIDE SEQUENCE [LARGE SCALE GENOMIC DNA]</scope>
    <source>
        <strain evidence="13 14">DSM 12537</strain>
    </source>
</reference>
<dbReference type="InterPro" id="IPR003821">
    <property type="entry name" value="DXP_reductoisomerase"/>
</dbReference>
<feature type="binding site" evidence="9">
    <location>
        <position position="41"/>
    </location>
    <ligand>
        <name>NADPH</name>
        <dbReference type="ChEBI" id="CHEBI:57783"/>
    </ligand>
</feature>
<dbReference type="PIRSF" id="PIRSF006205">
    <property type="entry name" value="Dxp_reductismrs"/>
    <property type="match status" value="1"/>
</dbReference>
<evidence type="ECO:0000256" key="6">
    <source>
        <dbReference type="ARBA" id="ARBA00023211"/>
    </source>
</evidence>
<comment type="function">
    <text evidence="9">Catalyzes the NADPH-dependent rearrangement and reduction of 1-deoxy-D-xylulose-5-phosphate (DXP) to 2-C-methyl-D-erythritol 4-phosphate (MEP).</text>
</comment>
<keyword evidence="9" id="KW-0460">Magnesium</keyword>
<dbReference type="InterPro" id="IPR013512">
    <property type="entry name" value="DXP_reductoisomerase_N"/>
</dbReference>
<dbReference type="Pfam" id="PF02670">
    <property type="entry name" value="DXP_reductoisom"/>
    <property type="match status" value="1"/>
</dbReference>
<feature type="binding site" evidence="9">
    <location>
        <position position="150"/>
    </location>
    <ligand>
        <name>Mn(2+)</name>
        <dbReference type="ChEBI" id="CHEBI:29035"/>
    </ligand>
</feature>
<feature type="binding site" evidence="9">
    <location>
        <position position="174"/>
    </location>
    <ligand>
        <name>1-deoxy-D-xylulose 5-phosphate</name>
        <dbReference type="ChEBI" id="CHEBI:57792"/>
    </ligand>
</feature>
<proteinExistence type="inferred from homology"/>
<feature type="domain" description="1-deoxy-D-xylulose 5-phosphate reductoisomerase C-terminal" evidence="11">
    <location>
        <begin position="144"/>
        <end position="227"/>
    </location>
</feature>
<name>A0ABS9ELM6_9BACT</name>
<feature type="binding site" evidence="9">
    <location>
        <position position="124"/>
    </location>
    <ligand>
        <name>NADPH</name>
        <dbReference type="ChEBI" id="CHEBI:57783"/>
    </ligand>
</feature>
<evidence type="ECO:0000256" key="2">
    <source>
        <dbReference type="ARBA" id="ARBA00006825"/>
    </source>
</evidence>
<keyword evidence="14" id="KW-1185">Reference proteome</keyword>
<keyword evidence="4 9" id="KW-0521">NADP</keyword>
<dbReference type="InterPro" id="IPR026877">
    <property type="entry name" value="DXPR_C"/>
</dbReference>
<gene>
    <name evidence="9 13" type="primary">dxr</name>
    <name evidence="13" type="ORF">L2W38_04705</name>
</gene>
<dbReference type="Pfam" id="PF08436">
    <property type="entry name" value="DXP_redisom_C"/>
    <property type="match status" value="1"/>
</dbReference>
<dbReference type="InterPro" id="IPR036169">
    <property type="entry name" value="DXPR_C_sf"/>
</dbReference>
<evidence type="ECO:0000259" key="12">
    <source>
        <dbReference type="Pfam" id="PF13288"/>
    </source>
</evidence>
<dbReference type="NCBIfam" id="TIGR00243">
    <property type="entry name" value="Dxr"/>
    <property type="match status" value="1"/>
</dbReference>
<comment type="caution">
    <text evidence="9">Lacks conserved residue(s) required for the propagation of feature annotation.</text>
</comment>
<dbReference type="InterPro" id="IPR036291">
    <property type="entry name" value="NAD(P)-bd_dom_sf"/>
</dbReference>
<feature type="domain" description="DXP reductoisomerase C-terminal" evidence="12">
    <location>
        <begin position="259"/>
        <end position="377"/>
    </location>
</feature>
<comment type="caution">
    <text evidence="13">The sequence shown here is derived from an EMBL/GenBank/DDBJ whole genome shotgun (WGS) entry which is preliminary data.</text>
</comment>
<dbReference type="RefSeq" id="WP_236098859.1">
    <property type="nucleotide sequence ID" value="NZ_JAKGUD010000003.1"/>
</dbReference>
<keyword evidence="3 9" id="KW-0479">Metal-binding</keyword>
<dbReference type="Gene3D" id="1.10.1740.10">
    <property type="match status" value="1"/>
</dbReference>
<evidence type="ECO:0000313" key="13">
    <source>
        <dbReference type="EMBL" id="MCF4142108.1"/>
    </source>
</evidence>
<dbReference type="HAMAP" id="MF_00183">
    <property type="entry name" value="DXP_reductoisom"/>
    <property type="match status" value="1"/>
</dbReference>
<evidence type="ECO:0000256" key="8">
    <source>
        <dbReference type="ARBA" id="ARBA00048543"/>
    </source>
</evidence>
<dbReference type="InterPro" id="IPR013644">
    <property type="entry name" value="DXP_reductoisomerase_C"/>
</dbReference>
<evidence type="ECO:0000256" key="7">
    <source>
        <dbReference type="ARBA" id="ARBA00023229"/>
    </source>
</evidence>
<dbReference type="PANTHER" id="PTHR30525:SF0">
    <property type="entry name" value="1-DEOXY-D-XYLULOSE 5-PHOSPHATE REDUCTOISOMERASE, CHLOROPLASTIC"/>
    <property type="match status" value="1"/>
</dbReference>
<feature type="binding site" evidence="9">
    <location>
        <position position="210"/>
    </location>
    <ligand>
        <name>1-deoxy-D-xylulose 5-phosphate</name>
        <dbReference type="ChEBI" id="CHEBI:57792"/>
    </ligand>
</feature>
<feature type="binding site" evidence="9">
    <location>
        <position position="149"/>
    </location>
    <ligand>
        <name>1-deoxy-D-xylulose 5-phosphate</name>
        <dbReference type="ChEBI" id="CHEBI:57792"/>
    </ligand>
</feature>
<feature type="binding site" evidence="9">
    <location>
        <position position="148"/>
    </location>
    <ligand>
        <name>Mn(2+)</name>
        <dbReference type="ChEBI" id="CHEBI:29035"/>
    </ligand>
</feature>
<dbReference type="Pfam" id="PF13288">
    <property type="entry name" value="DXPR_C"/>
    <property type="match status" value="1"/>
</dbReference>
<feature type="binding site" evidence="9">
    <location>
        <position position="150"/>
    </location>
    <ligand>
        <name>1-deoxy-D-xylulose 5-phosphate</name>
        <dbReference type="ChEBI" id="CHEBI:57792"/>
    </ligand>
</feature>
<feature type="binding site" evidence="9">
    <location>
        <position position="16"/>
    </location>
    <ligand>
        <name>NADPH</name>
        <dbReference type="ChEBI" id="CHEBI:57783"/>
    </ligand>
</feature>
<keyword evidence="5 9" id="KW-0560">Oxidoreductase</keyword>
<evidence type="ECO:0000259" key="11">
    <source>
        <dbReference type="Pfam" id="PF08436"/>
    </source>
</evidence>
<dbReference type="PANTHER" id="PTHR30525">
    <property type="entry name" value="1-DEOXY-D-XYLULOSE 5-PHOSPHATE REDUCTOISOMERASE"/>
    <property type="match status" value="1"/>
</dbReference>
<feature type="binding site" evidence="9">
    <location>
        <position position="203"/>
    </location>
    <ligand>
        <name>NADPH</name>
        <dbReference type="ChEBI" id="CHEBI:57783"/>
    </ligand>
</feature>
<dbReference type="EMBL" id="JAKGUD010000003">
    <property type="protein sequence ID" value="MCF4142108.1"/>
    <property type="molecule type" value="Genomic_DNA"/>
</dbReference>
<dbReference type="SUPFAM" id="SSF55347">
    <property type="entry name" value="Glyceraldehyde-3-phosphate dehydrogenase-like, C-terminal domain"/>
    <property type="match status" value="1"/>
</dbReference>
<feature type="binding site" evidence="9">
    <location>
        <position position="43"/>
    </location>
    <ligand>
        <name>NADPH</name>
        <dbReference type="ChEBI" id="CHEBI:57783"/>
    </ligand>
</feature>
<evidence type="ECO:0000313" key="14">
    <source>
        <dbReference type="Proteomes" id="UP001200430"/>
    </source>
</evidence>
<keyword evidence="7 9" id="KW-0414">Isoprene biosynthesis</keyword>
<feature type="binding site" evidence="9">
    <location>
        <position position="215"/>
    </location>
    <ligand>
        <name>1-deoxy-D-xylulose 5-phosphate</name>
        <dbReference type="ChEBI" id="CHEBI:57792"/>
    </ligand>
</feature>
<feature type="binding site" evidence="9">
    <location>
        <position position="125"/>
    </location>
    <ligand>
        <name>1-deoxy-D-xylulose 5-phosphate</name>
        <dbReference type="ChEBI" id="CHEBI:57792"/>
    </ligand>
</feature>
<feature type="binding site" evidence="9">
    <location>
        <position position="126"/>
    </location>
    <ligand>
        <name>NADPH</name>
        <dbReference type="ChEBI" id="CHEBI:57783"/>
    </ligand>
</feature>
<accession>A0ABS9ELM6</accession>
<dbReference type="SUPFAM" id="SSF69055">
    <property type="entry name" value="1-deoxy-D-xylulose-5-phosphate reductoisomerase, C-terminal domain"/>
    <property type="match status" value="1"/>
</dbReference>
<dbReference type="Gene3D" id="3.40.50.720">
    <property type="entry name" value="NAD(P)-binding Rossmann-like Domain"/>
    <property type="match status" value="1"/>
</dbReference>
<feature type="binding site" evidence="9">
    <location>
        <position position="18"/>
    </location>
    <ligand>
        <name>NADPH</name>
        <dbReference type="ChEBI" id="CHEBI:57783"/>
    </ligand>
</feature>
<keyword evidence="6 9" id="KW-0464">Manganese</keyword>
<comment type="similarity">
    <text evidence="2 9">Belongs to the DXR family.</text>
</comment>
<feature type="binding site" evidence="9">
    <location>
        <position position="216"/>
    </location>
    <ligand>
        <name>1-deoxy-D-xylulose 5-phosphate</name>
        <dbReference type="ChEBI" id="CHEBI:57792"/>
    </ligand>
</feature>
<evidence type="ECO:0000256" key="3">
    <source>
        <dbReference type="ARBA" id="ARBA00022723"/>
    </source>
</evidence>
<feature type="binding site" evidence="9">
    <location>
        <position position="219"/>
    </location>
    <ligand>
        <name>Mn(2+)</name>
        <dbReference type="ChEBI" id="CHEBI:29035"/>
    </ligand>
</feature>
<evidence type="ECO:0000256" key="4">
    <source>
        <dbReference type="ARBA" id="ARBA00022857"/>
    </source>
</evidence>
<feature type="binding site" evidence="9">
    <location>
        <position position="15"/>
    </location>
    <ligand>
        <name>NADPH</name>
        <dbReference type="ChEBI" id="CHEBI:57783"/>
    </ligand>
</feature>
<evidence type="ECO:0000259" key="10">
    <source>
        <dbReference type="Pfam" id="PF02670"/>
    </source>
</evidence>
<comment type="cofactor">
    <cofactor evidence="9">
        <name>Mg(2+)</name>
        <dbReference type="ChEBI" id="CHEBI:18420"/>
    </cofactor>
    <cofactor evidence="9">
        <name>Mn(2+)</name>
        <dbReference type="ChEBI" id="CHEBI:29035"/>
    </cofactor>
</comment>
<evidence type="ECO:0000256" key="9">
    <source>
        <dbReference type="HAMAP-Rule" id="MF_00183"/>
    </source>
</evidence>
<organism evidence="13 14">
    <name type="scientific">Dethiosulfovibrio marinus</name>
    <dbReference type="NCBI Taxonomy" id="133532"/>
    <lineage>
        <taxon>Bacteria</taxon>
        <taxon>Thermotogati</taxon>
        <taxon>Synergistota</taxon>
        <taxon>Synergistia</taxon>
        <taxon>Synergistales</taxon>
        <taxon>Dethiosulfovibrionaceae</taxon>
        <taxon>Dethiosulfovibrio</taxon>
    </lineage>
</organism>
<feature type="binding site" evidence="9">
    <location>
        <position position="219"/>
    </location>
    <ligand>
        <name>1-deoxy-D-xylulose 5-phosphate</name>
        <dbReference type="ChEBI" id="CHEBI:57792"/>
    </ligand>
</feature>
<comment type="catalytic activity">
    <reaction evidence="8">
        <text>2-C-methyl-D-erythritol 4-phosphate + NADP(+) = 1-deoxy-D-xylulose 5-phosphate + NADPH + H(+)</text>
        <dbReference type="Rhea" id="RHEA:13717"/>
        <dbReference type="ChEBI" id="CHEBI:15378"/>
        <dbReference type="ChEBI" id="CHEBI:57783"/>
        <dbReference type="ChEBI" id="CHEBI:57792"/>
        <dbReference type="ChEBI" id="CHEBI:58262"/>
        <dbReference type="ChEBI" id="CHEBI:58349"/>
        <dbReference type="EC" id="1.1.1.267"/>
    </reaction>
    <physiologicalReaction direction="right-to-left" evidence="8">
        <dbReference type="Rhea" id="RHEA:13719"/>
    </physiologicalReaction>
</comment>
<evidence type="ECO:0000256" key="5">
    <source>
        <dbReference type="ARBA" id="ARBA00023002"/>
    </source>
</evidence>
<dbReference type="Proteomes" id="UP001200430">
    <property type="component" value="Unassembled WGS sequence"/>
</dbReference>
<comment type="pathway">
    <text evidence="1 9">Isoprenoid biosynthesis; isopentenyl diphosphate biosynthesis via DXP pathway; isopentenyl diphosphate from 1-deoxy-D-xylulose 5-phosphate: step 1/6.</text>
</comment>
<feature type="domain" description="1-deoxy-D-xylulose 5-phosphate reductoisomerase N-terminal" evidence="10">
    <location>
        <begin position="9"/>
        <end position="132"/>
    </location>
</feature>
<feature type="binding site" evidence="9">
    <location>
        <position position="197"/>
    </location>
    <ligand>
        <name>1-deoxy-D-xylulose 5-phosphate</name>
        <dbReference type="ChEBI" id="CHEBI:57792"/>
    </ligand>
</feature>
<protein>
    <recommendedName>
        <fullName evidence="9">1-deoxy-D-xylulose 5-phosphate reductoisomerase</fullName>
        <shortName evidence="9">DXP reductoisomerase</shortName>
        <ecNumber evidence="9">1.1.1.267</ecNumber>
    </recommendedName>
    <alternativeName>
        <fullName evidence="9">1-deoxyxylulose-5-phosphate reductoisomerase</fullName>
    </alternativeName>
    <alternativeName>
        <fullName evidence="9">2-C-methyl-D-erythritol 4-phosphate synthase</fullName>
    </alternativeName>
</protein>
<dbReference type="EC" id="1.1.1.267" evidence="9"/>
<feature type="binding site" evidence="9">
    <location>
        <position position="17"/>
    </location>
    <ligand>
        <name>NADPH</name>
        <dbReference type="ChEBI" id="CHEBI:57783"/>
    </ligand>
</feature>
<dbReference type="SUPFAM" id="SSF51735">
    <property type="entry name" value="NAD(P)-binding Rossmann-fold domains"/>
    <property type="match status" value="1"/>
</dbReference>
<dbReference type="GO" id="GO:0030604">
    <property type="term" value="F:1-deoxy-D-xylulose-5-phosphate reductoisomerase activity"/>
    <property type="evidence" value="ECO:0007669"/>
    <property type="project" value="UniProtKB-EC"/>
</dbReference>
<sequence>MTDMTPLNLAIIGCTGSVGSSVMDVCRSYPDKFNVVGLAAGENISKLEALTGEFCPEMAVLSKIPRDRLPSSSADTKFFGGPGALIEMVRSDTVDHVVVASSGTDGIPALQEALKEGKTISLANKESILVAGKWVMASASQDQIRPLDSEHNAVWQCLAGEDPSSVSEVSLTASGGPFLKTPLKEMQFITPADAVAHPVWDMGKKISVDSATMINKGIEIIEAMRLFSLPHDRVRGYIHPGSSVHGAVRFVDGAVKMVMAPPDMRLAALNTLGYPKRLPLEPLGIEPLTMNGRDLVFFSPDRDRYPGYHLCLDISRMGGSYPTVLVGADEVAVEAFLKGAIAFTHIWQVIARVVDLYDGREGSDLEDELQILDWARDKARSICFGR</sequence>